<dbReference type="InterPro" id="IPR006336">
    <property type="entry name" value="GCS2"/>
</dbReference>
<evidence type="ECO:0000313" key="7">
    <source>
        <dbReference type="Proteomes" id="UP000619260"/>
    </source>
</evidence>
<name>A0A8J4DRS7_9ACTN</name>
<dbReference type="InterPro" id="IPR014746">
    <property type="entry name" value="Gln_synth/guanido_kin_cat_dom"/>
</dbReference>
<evidence type="ECO:0000313" key="6">
    <source>
        <dbReference type="EMBL" id="GIJ48460.1"/>
    </source>
</evidence>
<dbReference type="PANTHER" id="PTHR34378:SF1">
    <property type="entry name" value="GLUTAMATE--CYSTEINE LIGASE, CHLOROPLASTIC"/>
    <property type="match status" value="1"/>
</dbReference>
<dbReference type="PANTHER" id="PTHR34378">
    <property type="entry name" value="GLUTAMATE--CYSTEINE LIGASE, CHLOROPLASTIC"/>
    <property type="match status" value="1"/>
</dbReference>
<dbReference type="GO" id="GO:0005524">
    <property type="term" value="F:ATP binding"/>
    <property type="evidence" value="ECO:0007669"/>
    <property type="project" value="UniProtKB-UniRule"/>
</dbReference>
<dbReference type="EMBL" id="BOPF01000021">
    <property type="protein sequence ID" value="GIJ48460.1"/>
    <property type="molecule type" value="Genomic_DNA"/>
</dbReference>
<evidence type="ECO:0000256" key="5">
    <source>
        <dbReference type="PIRNR" id="PIRNR017901"/>
    </source>
</evidence>
<protein>
    <recommendedName>
        <fullName evidence="5">Glutamate--cysteine ligase</fullName>
        <ecNumber evidence="5">6.3.2.2</ecNumber>
    </recommendedName>
</protein>
<dbReference type="Proteomes" id="UP000619260">
    <property type="component" value="Unassembled WGS sequence"/>
</dbReference>
<keyword evidence="2 5" id="KW-0547">Nucleotide-binding</keyword>
<keyword evidence="7" id="KW-1185">Reference proteome</keyword>
<gene>
    <name evidence="6" type="primary">gshA_2</name>
    <name evidence="6" type="ORF">Val02_53460</name>
</gene>
<dbReference type="GO" id="GO:0004357">
    <property type="term" value="F:glutamate-cysteine ligase activity"/>
    <property type="evidence" value="ECO:0007669"/>
    <property type="project" value="UniProtKB-UniRule"/>
</dbReference>
<evidence type="ECO:0000256" key="4">
    <source>
        <dbReference type="ARBA" id="ARBA00048819"/>
    </source>
</evidence>
<dbReference type="PIRSF" id="PIRSF017901">
    <property type="entry name" value="GCL"/>
    <property type="match status" value="1"/>
</dbReference>
<dbReference type="SUPFAM" id="SSF55931">
    <property type="entry name" value="Glutamine synthetase/guanido kinase"/>
    <property type="match status" value="1"/>
</dbReference>
<comment type="catalytic activity">
    <reaction evidence="4 5">
        <text>L-cysteine + L-glutamate + ATP = gamma-L-glutamyl-L-cysteine + ADP + phosphate + H(+)</text>
        <dbReference type="Rhea" id="RHEA:13285"/>
        <dbReference type="ChEBI" id="CHEBI:15378"/>
        <dbReference type="ChEBI" id="CHEBI:29985"/>
        <dbReference type="ChEBI" id="CHEBI:30616"/>
        <dbReference type="ChEBI" id="CHEBI:35235"/>
        <dbReference type="ChEBI" id="CHEBI:43474"/>
        <dbReference type="ChEBI" id="CHEBI:58173"/>
        <dbReference type="ChEBI" id="CHEBI:456216"/>
        <dbReference type="EC" id="6.3.2.2"/>
    </reaction>
</comment>
<dbReference type="Pfam" id="PF04107">
    <property type="entry name" value="GCS2"/>
    <property type="match status" value="1"/>
</dbReference>
<comment type="function">
    <text evidence="5">Catalyzes the synthesis of gamma-glutamylcysteine (gamma-GC).</text>
</comment>
<evidence type="ECO:0000256" key="3">
    <source>
        <dbReference type="ARBA" id="ARBA00022840"/>
    </source>
</evidence>
<dbReference type="InterPro" id="IPR035434">
    <property type="entry name" value="GCL_bact_plant"/>
</dbReference>
<dbReference type="EC" id="6.3.2.2" evidence="5"/>
<proteinExistence type="inferred from homology"/>
<reference evidence="6" key="1">
    <citation type="submission" date="2021-01" db="EMBL/GenBank/DDBJ databases">
        <title>Whole genome shotgun sequence of Virgisporangium aliadipatigenens NBRC 105644.</title>
        <authorList>
            <person name="Komaki H."/>
            <person name="Tamura T."/>
        </authorList>
    </citation>
    <scope>NUCLEOTIDE SEQUENCE</scope>
    <source>
        <strain evidence="6">NBRC 105644</strain>
    </source>
</reference>
<comment type="caution">
    <text evidence="6">The sequence shown here is derived from an EMBL/GenBank/DDBJ whole genome shotgun (WGS) entry which is preliminary data.</text>
</comment>
<sequence>MRSTTAIRSGADLRRYFAASPGQAELVGIESEYGLVDPLTGRSVPYPTAEEFLRALLVAFPRSKPVHERHLLVGVRLADGAEFSLETGCGLEYSSAPRSSVAGAVDDTLRDMTAAARVGAECGIALLSGGMLPFTPPTDVPWLPKQRVGVMRDYFAGLGDDGSGAAGVMALTLSTQTSLDYVSETDLEEKMRLHVAAGPIAAALFVNSPLEGGRATGALSRRMQLWRKFDPRRCGVLGFAADDSPALNGLVEWAMALPMIYRREGDAHVAAPARPFASLVEHGFDDGTRPTFDDWELHLSQVWPHVRVRRTLELRAPDGLMWPHFGAVPAFWVGLTYDPGIRREALDLLAGVRADELEQLTDAVALDGLRVTEPLAVRSYAARLLELAHAGLAARVARGVEPERVLGLLEPLDEVVESGVTFAERTLARWSTEFEGRPERYVAAYRVPDTPGA</sequence>
<dbReference type="RefSeq" id="WP_203901950.1">
    <property type="nucleotide sequence ID" value="NZ_BOPF01000021.1"/>
</dbReference>
<dbReference type="Gene3D" id="3.30.590.20">
    <property type="match status" value="1"/>
</dbReference>
<organism evidence="6 7">
    <name type="scientific">Virgisporangium aliadipatigenens</name>
    <dbReference type="NCBI Taxonomy" id="741659"/>
    <lineage>
        <taxon>Bacteria</taxon>
        <taxon>Bacillati</taxon>
        <taxon>Actinomycetota</taxon>
        <taxon>Actinomycetes</taxon>
        <taxon>Micromonosporales</taxon>
        <taxon>Micromonosporaceae</taxon>
        <taxon>Virgisporangium</taxon>
    </lineage>
</organism>
<dbReference type="GO" id="GO:0006750">
    <property type="term" value="P:glutathione biosynthetic process"/>
    <property type="evidence" value="ECO:0007669"/>
    <property type="project" value="UniProtKB-UniRule"/>
</dbReference>
<accession>A0A8J4DRS7</accession>
<evidence type="ECO:0000256" key="1">
    <source>
        <dbReference type="ARBA" id="ARBA00022598"/>
    </source>
</evidence>
<comment type="similarity">
    <text evidence="5">Belongs to the glutamate--cysteine ligase type 2 family. EgtA subfamily.</text>
</comment>
<keyword evidence="1 5" id="KW-0436">Ligase</keyword>
<keyword evidence="3 5" id="KW-0067">ATP-binding</keyword>
<evidence type="ECO:0000256" key="2">
    <source>
        <dbReference type="ARBA" id="ARBA00022741"/>
    </source>
</evidence>
<dbReference type="AlphaFoldDB" id="A0A8J4DRS7"/>